<organism evidence="1 2">
    <name type="scientific">Strongyloides venezuelensis</name>
    <name type="common">Threadworm</name>
    <dbReference type="NCBI Taxonomy" id="75913"/>
    <lineage>
        <taxon>Eukaryota</taxon>
        <taxon>Metazoa</taxon>
        <taxon>Ecdysozoa</taxon>
        <taxon>Nematoda</taxon>
        <taxon>Chromadorea</taxon>
        <taxon>Rhabditida</taxon>
        <taxon>Tylenchina</taxon>
        <taxon>Panagrolaimomorpha</taxon>
        <taxon>Strongyloidoidea</taxon>
        <taxon>Strongyloididae</taxon>
        <taxon>Strongyloides</taxon>
    </lineage>
</organism>
<reference evidence="2" key="2">
    <citation type="submission" date="2015-08" db="UniProtKB">
        <authorList>
            <consortium name="WormBaseParasite"/>
        </authorList>
    </citation>
    <scope>IDENTIFICATION</scope>
</reference>
<keyword evidence="1" id="KW-1185">Reference proteome</keyword>
<proteinExistence type="predicted"/>
<sequence length="95" mass="11215">MSATAFSGGRTLNNKKYKILPNGRRIYFLYRPGVSIPFIANAPASEEELVPKYAKNFNKNIVVKKEHHFSHLLRQPIMSMSQWWNFEEDNRYRKP</sequence>
<evidence type="ECO:0000313" key="1">
    <source>
        <dbReference type="Proteomes" id="UP000035680"/>
    </source>
</evidence>
<dbReference type="WBParaSite" id="SVE_1922900.1">
    <property type="protein sequence ID" value="SVE_1922900.1"/>
    <property type="gene ID" value="SVE_1922900"/>
</dbReference>
<dbReference type="Proteomes" id="UP000035680">
    <property type="component" value="Unassembled WGS sequence"/>
</dbReference>
<dbReference type="AlphaFoldDB" id="A0A0K0G3C8"/>
<reference evidence="1" key="1">
    <citation type="submission" date="2014-07" db="EMBL/GenBank/DDBJ databases">
        <authorList>
            <person name="Martin A.A"/>
            <person name="De Silva N."/>
        </authorList>
    </citation>
    <scope>NUCLEOTIDE SEQUENCE</scope>
</reference>
<name>A0A0K0G3C8_STRVS</name>
<evidence type="ECO:0000313" key="2">
    <source>
        <dbReference type="WBParaSite" id="SVE_1922900.1"/>
    </source>
</evidence>
<accession>A0A0K0G3C8</accession>
<protein>
    <submittedName>
        <fullName evidence="2">39S ribosomal protein L41, mitochondrial</fullName>
    </submittedName>
</protein>